<sequence length="292" mass="31857">MYRPEIDLDKLVALDIHVHIESGENGENSLPEDLVAAAAKYFKTSDVGTDLASVAQHFRERDMAAVVFTVDASTALGHTPISSKRIAEQASDHADALIPFGSVDPLKGTAAIDEAIELVEDYGVRGFKLHPTVQGFDPSDESVRPLWEAIDKLGVPVIIHTGQTGIGAGTPGGRGLKLGYSNPILLDAVYADFPSLQIIMAHPSAPWVDEQISVATHKANAWIDLSGWSPKYFPPQIVRAANSYLQDKVMFGSDFPMIMPDRWMTDFDQLDIKETVRPKILKDNAIRLLGLS</sequence>
<keyword evidence="4" id="KW-1185">Reference proteome</keyword>
<dbReference type="Proteomes" id="UP000537775">
    <property type="component" value="Unassembled WGS sequence"/>
</dbReference>
<dbReference type="SUPFAM" id="SSF51556">
    <property type="entry name" value="Metallo-dependent hydrolases"/>
    <property type="match status" value="1"/>
</dbReference>
<accession>A0A7X0KWE7</accession>
<evidence type="ECO:0000313" key="3">
    <source>
        <dbReference type="EMBL" id="MBB6393049.1"/>
    </source>
</evidence>
<dbReference type="Pfam" id="PF04909">
    <property type="entry name" value="Amidohydro_2"/>
    <property type="match status" value="1"/>
</dbReference>
<evidence type="ECO:0000259" key="2">
    <source>
        <dbReference type="Pfam" id="PF04909"/>
    </source>
</evidence>
<dbReference type="Gene3D" id="3.20.20.140">
    <property type="entry name" value="Metal-dependent hydrolases"/>
    <property type="match status" value="1"/>
</dbReference>
<dbReference type="AlphaFoldDB" id="A0A7X0KWE7"/>
<dbReference type="GO" id="GO:0016831">
    <property type="term" value="F:carboxy-lyase activity"/>
    <property type="evidence" value="ECO:0007669"/>
    <property type="project" value="InterPro"/>
</dbReference>
<dbReference type="InterPro" id="IPR032466">
    <property type="entry name" value="Metal_Hydrolase"/>
</dbReference>
<dbReference type="InterPro" id="IPR032465">
    <property type="entry name" value="ACMSD"/>
</dbReference>
<evidence type="ECO:0000256" key="1">
    <source>
        <dbReference type="ARBA" id="ARBA00023239"/>
    </source>
</evidence>
<dbReference type="RefSeq" id="WP_271171126.1">
    <property type="nucleotide sequence ID" value="NZ_BAAAJR010000001.1"/>
</dbReference>
<dbReference type="PANTHER" id="PTHR21240">
    <property type="entry name" value="2-AMINO-3-CARBOXYLMUCONATE-6-SEMIALDEHYDE DECARBOXYLASE"/>
    <property type="match status" value="1"/>
</dbReference>
<dbReference type="InterPro" id="IPR006680">
    <property type="entry name" value="Amidohydro-rel"/>
</dbReference>
<keyword evidence="3" id="KW-0378">Hydrolase</keyword>
<dbReference type="GO" id="GO:0016787">
    <property type="term" value="F:hydrolase activity"/>
    <property type="evidence" value="ECO:0007669"/>
    <property type="project" value="UniProtKB-KW"/>
</dbReference>
<dbReference type="EMBL" id="JACHML010000001">
    <property type="protein sequence ID" value="MBB6393049.1"/>
    <property type="molecule type" value="Genomic_DNA"/>
</dbReference>
<comment type="caution">
    <text evidence="3">The sequence shown here is derived from an EMBL/GenBank/DDBJ whole genome shotgun (WGS) entry which is preliminary data.</text>
</comment>
<name>A0A7X0KWE7_9MICO</name>
<feature type="domain" description="Amidohydrolase-related" evidence="2">
    <location>
        <begin position="15"/>
        <end position="291"/>
    </location>
</feature>
<dbReference type="PANTHER" id="PTHR21240:SF19">
    <property type="entry name" value="CATALYTIC_ HYDROLASE"/>
    <property type="match status" value="1"/>
</dbReference>
<reference evidence="3 4" key="1">
    <citation type="submission" date="2020-08" db="EMBL/GenBank/DDBJ databases">
        <title>Sequencing the genomes of 1000 actinobacteria strains.</title>
        <authorList>
            <person name="Klenk H.-P."/>
        </authorList>
    </citation>
    <scope>NUCLEOTIDE SEQUENCE [LARGE SCALE GENOMIC DNA]</scope>
    <source>
        <strain evidence="3 4">DSM 12511</strain>
    </source>
</reference>
<keyword evidence="1" id="KW-0456">Lyase</keyword>
<gene>
    <name evidence="3" type="ORF">HD594_003362</name>
</gene>
<evidence type="ECO:0000313" key="4">
    <source>
        <dbReference type="Proteomes" id="UP000537775"/>
    </source>
</evidence>
<organism evidence="3 4">
    <name type="scientific">Microbacterium thalassium</name>
    <dbReference type="NCBI Taxonomy" id="362649"/>
    <lineage>
        <taxon>Bacteria</taxon>
        <taxon>Bacillati</taxon>
        <taxon>Actinomycetota</taxon>
        <taxon>Actinomycetes</taxon>
        <taxon>Micrococcales</taxon>
        <taxon>Microbacteriaceae</taxon>
        <taxon>Microbacterium</taxon>
    </lineage>
</organism>
<protein>
    <submittedName>
        <fullName evidence="3">Putative TIM-barrel fold metal-dependent hydrolase</fullName>
    </submittedName>
</protein>
<proteinExistence type="predicted"/>
<dbReference type="CDD" id="cd01292">
    <property type="entry name" value="metallo-dependent_hydrolases"/>
    <property type="match status" value="1"/>
</dbReference>